<dbReference type="EMBL" id="JACIIK010000003">
    <property type="protein sequence ID" value="MBB6201206.1"/>
    <property type="molecule type" value="Genomic_DNA"/>
</dbReference>
<dbReference type="AlphaFoldDB" id="A0AAW3US99"/>
<name>A0AAW3US99_9BURK</name>
<proteinExistence type="predicted"/>
<comment type="caution">
    <text evidence="1">The sequence shown here is derived from an EMBL/GenBank/DDBJ whole genome shotgun (WGS) entry which is preliminary data.</text>
</comment>
<reference evidence="1 2" key="1">
    <citation type="submission" date="2020-08" db="EMBL/GenBank/DDBJ databases">
        <title>Genomic Encyclopedia of Type Strains, Phase IV (KMG-V): Genome sequencing to study the core and pangenomes of soil and plant-associated prokaryotes.</title>
        <authorList>
            <person name="Whitman W."/>
        </authorList>
    </citation>
    <scope>NUCLEOTIDE SEQUENCE [LARGE SCALE GENOMIC DNA]</scope>
    <source>
        <strain evidence="1 2">SEMIA 4013</strain>
    </source>
</reference>
<organism evidence="1 2">
    <name type="scientific">Paraburkholderia fungorum</name>
    <dbReference type="NCBI Taxonomy" id="134537"/>
    <lineage>
        <taxon>Bacteria</taxon>
        <taxon>Pseudomonadati</taxon>
        <taxon>Pseudomonadota</taxon>
        <taxon>Betaproteobacteria</taxon>
        <taxon>Burkholderiales</taxon>
        <taxon>Burkholderiaceae</taxon>
        <taxon>Paraburkholderia</taxon>
    </lineage>
</organism>
<evidence type="ECO:0000313" key="1">
    <source>
        <dbReference type="EMBL" id="MBB6201206.1"/>
    </source>
</evidence>
<evidence type="ECO:0000313" key="2">
    <source>
        <dbReference type="Proteomes" id="UP000518681"/>
    </source>
</evidence>
<sequence length="34" mass="3604">MTIIAHRNALADEDRSDSNLVIVGLGGDLGHDVE</sequence>
<protein>
    <submittedName>
        <fullName evidence="1">Uncharacterized protein</fullName>
    </submittedName>
</protein>
<gene>
    <name evidence="1" type="ORF">GGD69_002055</name>
</gene>
<dbReference type="Proteomes" id="UP000518681">
    <property type="component" value="Unassembled WGS sequence"/>
</dbReference>
<accession>A0AAW3US99</accession>